<dbReference type="SUPFAM" id="SSF89442">
    <property type="entry name" value="Hypothetical protein YojF"/>
    <property type="match status" value="1"/>
</dbReference>
<evidence type="ECO:0000313" key="2">
    <source>
        <dbReference type="Proteomes" id="UP000741863"/>
    </source>
</evidence>
<dbReference type="RefSeq" id="WP_204696654.1">
    <property type="nucleotide sequence ID" value="NZ_JAFBEC010000003.1"/>
</dbReference>
<dbReference type="Proteomes" id="UP000741863">
    <property type="component" value="Unassembled WGS sequence"/>
</dbReference>
<name>A0ABS2PAX4_9BACL</name>
<protein>
    <recommendedName>
        <fullName evidence="3">DUF1806 domain-containing protein</fullName>
    </recommendedName>
</protein>
<gene>
    <name evidence="1" type="ORF">JOD17_001535</name>
</gene>
<organism evidence="1 2">
    <name type="scientific">Geomicrobium sediminis</name>
    <dbReference type="NCBI Taxonomy" id="1347788"/>
    <lineage>
        <taxon>Bacteria</taxon>
        <taxon>Bacillati</taxon>
        <taxon>Bacillota</taxon>
        <taxon>Bacilli</taxon>
        <taxon>Bacillales</taxon>
        <taxon>Geomicrobium</taxon>
    </lineage>
</organism>
<dbReference type="Gene3D" id="2.70.180.10">
    <property type="entry name" value="Hypothetical protein YojF"/>
    <property type="match status" value="1"/>
</dbReference>
<evidence type="ECO:0008006" key="3">
    <source>
        <dbReference type="Google" id="ProtNLM"/>
    </source>
</evidence>
<sequence>MIEINKEELQENLSQYFNHEIYVHFEMTNGAYAAYRHGKAASGFVRNAKAKLIEGKVTGDSPFRVGLKTSDGWLYADGLTHSDHTFTEALLMYGFDDDGKMQIALQLSTTPFE</sequence>
<comment type="caution">
    <text evidence="1">The sequence shown here is derived from an EMBL/GenBank/DDBJ whole genome shotgun (WGS) entry which is preliminary data.</text>
</comment>
<dbReference type="EMBL" id="JAFBEC010000003">
    <property type="protein sequence ID" value="MBM7632442.1"/>
    <property type="molecule type" value="Genomic_DNA"/>
</dbReference>
<proteinExistence type="predicted"/>
<evidence type="ECO:0000313" key="1">
    <source>
        <dbReference type="EMBL" id="MBM7632442.1"/>
    </source>
</evidence>
<dbReference type="InterPro" id="IPR014934">
    <property type="entry name" value="DUF1806"/>
</dbReference>
<dbReference type="Pfam" id="PF08830">
    <property type="entry name" value="DUF1806"/>
    <property type="match status" value="1"/>
</dbReference>
<dbReference type="InterPro" id="IPR036492">
    <property type="entry name" value="YojF_sf"/>
</dbReference>
<reference evidence="1 2" key="1">
    <citation type="submission" date="2021-01" db="EMBL/GenBank/DDBJ databases">
        <title>Genomic Encyclopedia of Type Strains, Phase IV (KMG-IV): sequencing the most valuable type-strain genomes for metagenomic binning, comparative biology and taxonomic classification.</title>
        <authorList>
            <person name="Goeker M."/>
        </authorList>
    </citation>
    <scope>NUCLEOTIDE SEQUENCE [LARGE SCALE GENOMIC DNA]</scope>
    <source>
        <strain evidence="1 2">DSM 25540</strain>
    </source>
</reference>
<keyword evidence="2" id="KW-1185">Reference proteome</keyword>
<accession>A0ABS2PAX4</accession>